<gene>
    <name evidence="1" type="ORF">RhiirA4_486422</name>
</gene>
<dbReference type="Proteomes" id="UP000234323">
    <property type="component" value="Unassembled WGS sequence"/>
</dbReference>
<feature type="non-terminal residue" evidence="1">
    <location>
        <position position="52"/>
    </location>
</feature>
<dbReference type="EMBL" id="LLXI01005359">
    <property type="protein sequence ID" value="PKY61443.1"/>
    <property type="molecule type" value="Genomic_DNA"/>
</dbReference>
<reference evidence="1 2" key="1">
    <citation type="submission" date="2015-10" db="EMBL/GenBank/DDBJ databases">
        <title>Genome analyses suggest a sexual origin of heterokaryosis in a supposedly ancient asexual fungus.</title>
        <authorList>
            <person name="Ropars J."/>
            <person name="Sedzielewska K."/>
            <person name="Noel J."/>
            <person name="Charron P."/>
            <person name="Farinelli L."/>
            <person name="Marton T."/>
            <person name="Kruger M."/>
            <person name="Pelin A."/>
            <person name="Brachmann A."/>
            <person name="Corradi N."/>
        </authorList>
    </citation>
    <scope>NUCLEOTIDE SEQUENCE [LARGE SCALE GENOMIC DNA]</scope>
    <source>
        <strain evidence="1 2">A4</strain>
    </source>
</reference>
<evidence type="ECO:0000313" key="1">
    <source>
        <dbReference type="EMBL" id="PKY61443.1"/>
    </source>
</evidence>
<name>A0A2I1HRL6_9GLOM</name>
<sequence length="52" mass="5913">MKEWVLAGISKAFTLMPIKTWNFTRFNTNVSESAHANVNRDSTSLSLFEAIH</sequence>
<organism evidence="1 2">
    <name type="scientific">Rhizophagus irregularis</name>
    <dbReference type="NCBI Taxonomy" id="588596"/>
    <lineage>
        <taxon>Eukaryota</taxon>
        <taxon>Fungi</taxon>
        <taxon>Fungi incertae sedis</taxon>
        <taxon>Mucoromycota</taxon>
        <taxon>Glomeromycotina</taxon>
        <taxon>Glomeromycetes</taxon>
        <taxon>Glomerales</taxon>
        <taxon>Glomeraceae</taxon>
        <taxon>Rhizophagus</taxon>
    </lineage>
</organism>
<comment type="caution">
    <text evidence="1">The sequence shown here is derived from an EMBL/GenBank/DDBJ whole genome shotgun (WGS) entry which is preliminary data.</text>
</comment>
<evidence type="ECO:0000313" key="2">
    <source>
        <dbReference type="Proteomes" id="UP000234323"/>
    </source>
</evidence>
<dbReference type="AlphaFoldDB" id="A0A2I1HRL6"/>
<proteinExistence type="predicted"/>
<keyword evidence="2" id="KW-1185">Reference proteome</keyword>
<accession>A0A2I1HRL6</accession>
<protein>
    <submittedName>
        <fullName evidence="1">Uncharacterized protein</fullName>
    </submittedName>
</protein>